<accession>A0ABN8YLR8</accession>
<evidence type="ECO:0000313" key="2">
    <source>
        <dbReference type="EMBL" id="CAI9160679.1"/>
    </source>
</evidence>
<dbReference type="EMBL" id="OX459938">
    <property type="protein sequence ID" value="CAI9160679.1"/>
    <property type="molecule type" value="Genomic_DNA"/>
</dbReference>
<proteinExistence type="predicted"/>
<evidence type="ECO:0000313" key="3">
    <source>
        <dbReference type="Proteomes" id="UP001176941"/>
    </source>
</evidence>
<reference evidence="2" key="1">
    <citation type="submission" date="2023-04" db="EMBL/GenBank/DDBJ databases">
        <authorList>
            <consortium name="ELIXIR-Norway"/>
        </authorList>
    </citation>
    <scope>NUCLEOTIDE SEQUENCE [LARGE SCALE GENOMIC DNA]</scope>
</reference>
<protein>
    <submittedName>
        <fullName evidence="2">Uncharacterized protein</fullName>
    </submittedName>
</protein>
<organism evidence="2 3">
    <name type="scientific">Rangifer tarandus platyrhynchus</name>
    <name type="common">Svalbard reindeer</name>
    <dbReference type="NCBI Taxonomy" id="3082113"/>
    <lineage>
        <taxon>Eukaryota</taxon>
        <taxon>Metazoa</taxon>
        <taxon>Chordata</taxon>
        <taxon>Craniata</taxon>
        <taxon>Vertebrata</taxon>
        <taxon>Euteleostomi</taxon>
        <taxon>Mammalia</taxon>
        <taxon>Eutheria</taxon>
        <taxon>Laurasiatheria</taxon>
        <taxon>Artiodactyla</taxon>
        <taxon>Ruminantia</taxon>
        <taxon>Pecora</taxon>
        <taxon>Cervidae</taxon>
        <taxon>Odocoileinae</taxon>
        <taxon>Rangifer</taxon>
    </lineage>
</organism>
<dbReference type="Proteomes" id="UP001176941">
    <property type="component" value="Chromosome 2"/>
</dbReference>
<name>A0ABN8YLR8_RANTA</name>
<sequence length="159" mass="17278">MALNSESITASGPWAPALTLPSIVVSPAKTTTPRRPYSSGTQNMKARKVPEPIAPDREYNSHYTQGLRKPCQIPPVVIASGSALTNPRALALERRAIRIFDQLESSVVVSRDRRRRELRTGAFSLPFGVVALLPLCKAGAWPRPRTCVPVGPVVSVRPC</sequence>
<gene>
    <name evidence="2" type="ORF">MRATA1EN1_LOCUS9641</name>
</gene>
<feature type="region of interest" description="Disordered" evidence="1">
    <location>
        <begin position="26"/>
        <end position="45"/>
    </location>
</feature>
<keyword evidence="3" id="KW-1185">Reference proteome</keyword>
<evidence type="ECO:0000256" key="1">
    <source>
        <dbReference type="SAM" id="MobiDB-lite"/>
    </source>
</evidence>
<feature type="compositionally biased region" description="Polar residues" evidence="1">
    <location>
        <begin position="28"/>
        <end position="44"/>
    </location>
</feature>